<organism evidence="1">
    <name type="scientific">human gut metagenome</name>
    <dbReference type="NCBI Taxonomy" id="408170"/>
    <lineage>
        <taxon>unclassified sequences</taxon>
        <taxon>metagenomes</taxon>
        <taxon>organismal metagenomes</taxon>
    </lineage>
</organism>
<dbReference type="EMBL" id="AZMM01003891">
    <property type="protein sequence ID" value="ETJ42143.1"/>
    <property type="molecule type" value="Genomic_DNA"/>
</dbReference>
<comment type="caution">
    <text evidence="1">The sequence shown here is derived from an EMBL/GenBank/DDBJ whole genome shotgun (WGS) entry which is preliminary data.</text>
</comment>
<accession>W1YHX1</accession>
<sequence length="41" mass="4778">FKKKFKNNVVVELPQPETVKVDAAIQFPLPPRVNYYDTTNK</sequence>
<reference evidence="1" key="1">
    <citation type="submission" date="2013-12" db="EMBL/GenBank/DDBJ databases">
        <title>A Varibaculum cambriense genome reconstructed from a premature infant gut community with otherwise low bacterial novelty that shifts toward anaerobic metabolism during the third week of life.</title>
        <authorList>
            <person name="Brown C.T."/>
            <person name="Sharon I."/>
            <person name="Thomas B.C."/>
            <person name="Castelle C.J."/>
            <person name="Morowitz M.J."/>
            <person name="Banfield J.F."/>
        </authorList>
    </citation>
    <scope>NUCLEOTIDE SEQUENCE</scope>
</reference>
<proteinExistence type="predicted"/>
<protein>
    <submittedName>
        <fullName evidence="1">Uncharacterized protein</fullName>
    </submittedName>
</protein>
<feature type="non-terminal residue" evidence="1">
    <location>
        <position position="1"/>
    </location>
</feature>
<gene>
    <name evidence="1" type="ORF">Q604_UNBC03891G0001</name>
</gene>
<dbReference type="AlphaFoldDB" id="W1YHX1"/>
<evidence type="ECO:0000313" key="1">
    <source>
        <dbReference type="EMBL" id="ETJ42143.1"/>
    </source>
</evidence>
<name>W1YHX1_9ZZZZ</name>